<evidence type="ECO:0000256" key="2">
    <source>
        <dbReference type="ARBA" id="ARBA00023002"/>
    </source>
</evidence>
<keyword evidence="2 3" id="KW-0560">Oxidoreductase</keyword>
<dbReference type="SUPFAM" id="SSF51735">
    <property type="entry name" value="NAD(P)-binding Rossmann-fold domains"/>
    <property type="match status" value="1"/>
</dbReference>
<dbReference type="Pfam" id="PF00389">
    <property type="entry name" value="2-Hacid_dh"/>
    <property type="match status" value="1"/>
</dbReference>
<evidence type="ECO:0000313" key="7">
    <source>
        <dbReference type="Proteomes" id="UP000234331"/>
    </source>
</evidence>
<evidence type="ECO:0000256" key="3">
    <source>
        <dbReference type="RuleBase" id="RU003719"/>
    </source>
</evidence>
<dbReference type="InterPro" id="IPR050223">
    <property type="entry name" value="D-isomer_2-hydroxyacid_DH"/>
</dbReference>
<dbReference type="GO" id="GO:0030267">
    <property type="term" value="F:glyoxylate reductase (NADPH) activity"/>
    <property type="evidence" value="ECO:0007669"/>
    <property type="project" value="TreeGrafter"/>
</dbReference>
<gene>
    <name evidence="6" type="ORF">FRACA_770018</name>
</gene>
<dbReference type="OrthoDB" id="4324715at2"/>
<accession>A0A2I2L154</accession>
<dbReference type="Proteomes" id="UP000234331">
    <property type="component" value="Unassembled WGS sequence"/>
</dbReference>
<dbReference type="InterPro" id="IPR029752">
    <property type="entry name" value="D-isomer_DH_CS1"/>
</dbReference>
<dbReference type="InterPro" id="IPR036291">
    <property type="entry name" value="NAD(P)-bd_dom_sf"/>
</dbReference>
<protein>
    <submittedName>
        <fullName evidence="6">Putative D-3-phosphoglycerate dehydrogenase (PGDH)</fullName>
        <ecNumber evidence="6">1.1.1.95</ecNumber>
    </submittedName>
</protein>
<dbReference type="AlphaFoldDB" id="A0A2I2L154"/>
<comment type="similarity">
    <text evidence="1 3">Belongs to the D-isomer specific 2-hydroxyacid dehydrogenase family.</text>
</comment>
<dbReference type="InterPro" id="IPR043322">
    <property type="entry name" value="CtBP"/>
</dbReference>
<dbReference type="EMBL" id="FZMO01000544">
    <property type="protein sequence ID" value="SNQ51635.1"/>
    <property type="molecule type" value="Genomic_DNA"/>
</dbReference>
<dbReference type="GO" id="GO:0003714">
    <property type="term" value="F:transcription corepressor activity"/>
    <property type="evidence" value="ECO:0007669"/>
    <property type="project" value="InterPro"/>
</dbReference>
<dbReference type="SUPFAM" id="SSF52283">
    <property type="entry name" value="Formate/glycerate dehydrogenase catalytic domain-like"/>
    <property type="match status" value="1"/>
</dbReference>
<evidence type="ECO:0000259" key="4">
    <source>
        <dbReference type="Pfam" id="PF00389"/>
    </source>
</evidence>
<dbReference type="Gene3D" id="3.40.50.720">
    <property type="entry name" value="NAD(P)-binding Rossmann-like Domain"/>
    <property type="match status" value="2"/>
</dbReference>
<dbReference type="CDD" id="cd05299">
    <property type="entry name" value="CtBP_dh"/>
    <property type="match status" value="1"/>
</dbReference>
<feature type="domain" description="D-isomer specific 2-hydroxyacid dehydrogenase NAD-binding" evidence="5">
    <location>
        <begin position="124"/>
        <end position="304"/>
    </location>
</feature>
<dbReference type="InterPro" id="IPR006140">
    <property type="entry name" value="D-isomer_DH_NAD-bd"/>
</dbReference>
<evidence type="ECO:0000259" key="5">
    <source>
        <dbReference type="Pfam" id="PF02826"/>
    </source>
</evidence>
<evidence type="ECO:0000313" key="6">
    <source>
        <dbReference type="EMBL" id="SNQ51635.1"/>
    </source>
</evidence>
<dbReference type="GO" id="GO:0016618">
    <property type="term" value="F:hydroxypyruvate reductase [NAD(P)H] activity"/>
    <property type="evidence" value="ECO:0007669"/>
    <property type="project" value="TreeGrafter"/>
</dbReference>
<dbReference type="InterPro" id="IPR029753">
    <property type="entry name" value="D-isomer_DH_CS"/>
</dbReference>
<dbReference type="GO" id="GO:0051287">
    <property type="term" value="F:NAD binding"/>
    <property type="evidence" value="ECO:0007669"/>
    <property type="project" value="InterPro"/>
</dbReference>
<dbReference type="InterPro" id="IPR006139">
    <property type="entry name" value="D-isomer_2_OHA_DH_cat_dom"/>
</dbReference>
<dbReference type="PROSITE" id="PS00065">
    <property type="entry name" value="D_2_HYDROXYACID_DH_1"/>
    <property type="match status" value="1"/>
</dbReference>
<dbReference type="GO" id="GO:0004617">
    <property type="term" value="F:phosphoglycerate dehydrogenase activity"/>
    <property type="evidence" value="ECO:0007669"/>
    <property type="project" value="UniProtKB-EC"/>
</dbReference>
<dbReference type="Pfam" id="PF02826">
    <property type="entry name" value="2-Hacid_dh_C"/>
    <property type="match status" value="1"/>
</dbReference>
<dbReference type="PANTHER" id="PTHR10996:SF283">
    <property type="entry name" value="GLYOXYLATE_HYDROXYPYRUVATE REDUCTASE B"/>
    <property type="match status" value="1"/>
</dbReference>
<dbReference type="EC" id="1.1.1.95" evidence="6"/>
<keyword evidence="7" id="KW-1185">Reference proteome</keyword>
<sequence>MTRVVYTDPAWAVDGRGALDPALATIERAALGDGVDLGLGVRRDGRFLLDGPEFERHVAGADALVVYRARVTARLLDAVGPSCRVVARQGVGLDNLNAELLRARGLWGFHVPDYCGDEVSTHTLALALALERGVCVQDRLVRDGAWNIHAGRIPRRTAGLTAGVVGFGRIGRATSRKLHACYGRVLAYDPYVPADLMASHGVTSCASTAELFAASDVVVLHPELTAKTTRLVDRDVLRAARPGALLVNTARGGLVDLPAVLDALRDGRLGGFASDVFSPEDPNDDEVGRALLRRADVIVTAHRAFLSAESEASLRRRVADGVAHVLRDDAPRPAASPTRVC</sequence>
<feature type="domain" description="D-isomer specific 2-hydroxyacid dehydrogenase catalytic" evidence="4">
    <location>
        <begin position="55"/>
        <end position="331"/>
    </location>
</feature>
<dbReference type="RefSeq" id="WP_101835709.1">
    <property type="nucleotide sequence ID" value="NZ_FZMO01000544.1"/>
</dbReference>
<reference evidence="6 7" key="1">
    <citation type="submission" date="2017-06" db="EMBL/GenBank/DDBJ databases">
        <authorList>
            <person name="Kim H.J."/>
            <person name="Triplett B.A."/>
        </authorList>
    </citation>
    <scope>NUCLEOTIDE SEQUENCE [LARGE SCALE GENOMIC DNA]</scope>
    <source>
        <strain evidence="6">FRACA_ARgP5</strain>
    </source>
</reference>
<dbReference type="PROSITE" id="PS00671">
    <property type="entry name" value="D_2_HYDROXYACID_DH_3"/>
    <property type="match status" value="1"/>
</dbReference>
<evidence type="ECO:0000256" key="1">
    <source>
        <dbReference type="ARBA" id="ARBA00005854"/>
    </source>
</evidence>
<dbReference type="PANTHER" id="PTHR10996">
    <property type="entry name" value="2-HYDROXYACID DEHYDROGENASE-RELATED"/>
    <property type="match status" value="1"/>
</dbReference>
<dbReference type="GO" id="GO:0005829">
    <property type="term" value="C:cytosol"/>
    <property type="evidence" value="ECO:0007669"/>
    <property type="project" value="TreeGrafter"/>
</dbReference>
<organism evidence="6 7">
    <name type="scientific">Frankia canadensis</name>
    <dbReference type="NCBI Taxonomy" id="1836972"/>
    <lineage>
        <taxon>Bacteria</taxon>
        <taxon>Bacillati</taxon>
        <taxon>Actinomycetota</taxon>
        <taxon>Actinomycetes</taxon>
        <taxon>Frankiales</taxon>
        <taxon>Frankiaceae</taxon>
        <taxon>Frankia</taxon>
    </lineage>
</organism>
<name>A0A2I2L154_9ACTN</name>
<proteinExistence type="inferred from homology"/>